<organism evidence="1 2">
    <name type="scientific">Agitococcus lubricus</name>
    <dbReference type="NCBI Taxonomy" id="1077255"/>
    <lineage>
        <taxon>Bacteria</taxon>
        <taxon>Pseudomonadati</taxon>
        <taxon>Pseudomonadota</taxon>
        <taxon>Gammaproteobacteria</taxon>
        <taxon>Moraxellales</taxon>
        <taxon>Moraxellaceae</taxon>
        <taxon>Agitococcus</taxon>
    </lineage>
</organism>
<keyword evidence="2" id="KW-1185">Reference proteome</keyword>
<dbReference type="InterPro" id="IPR054196">
    <property type="entry name" value="DUF6901"/>
</dbReference>
<dbReference type="Pfam" id="PF21842">
    <property type="entry name" value="DUF6901"/>
    <property type="match status" value="1"/>
</dbReference>
<proteinExistence type="predicted"/>
<evidence type="ECO:0000313" key="1">
    <source>
        <dbReference type="EMBL" id="PTQ90432.1"/>
    </source>
</evidence>
<protein>
    <submittedName>
        <fullName evidence="1">Uncharacterized protein</fullName>
    </submittedName>
</protein>
<sequence length="226" mass="25934">MIIQYFFSFDDGLDLSYDVNVNRRFSIHADYSHAPEWTRLTNNQCKNCPLDKKVYTHCPAALDLDKVIQDFQRFSALTKVNVRVVTAEREYVKRVTLEEGVRALMGLIMATSACPVFCDLKPNARNHLPFASREESMLRLASVYLMKQYFIWREGGVPDWELKGLIKEHAELQLVNHAFWQRVMAAFKSDANSKALLSFFTVSASISTSLDSQLAKMKNVFFTSVE</sequence>
<dbReference type="OrthoDB" id="9813686at2"/>
<gene>
    <name evidence="1" type="ORF">C8N29_103185</name>
</gene>
<name>A0A2T5J1W2_9GAMM</name>
<evidence type="ECO:0000313" key="2">
    <source>
        <dbReference type="Proteomes" id="UP000244223"/>
    </source>
</evidence>
<dbReference type="RefSeq" id="WP_107864872.1">
    <property type="nucleotide sequence ID" value="NZ_QAON01000003.1"/>
</dbReference>
<reference evidence="1 2" key="1">
    <citation type="submission" date="2018-04" db="EMBL/GenBank/DDBJ databases">
        <title>Genomic Encyclopedia of Archaeal and Bacterial Type Strains, Phase II (KMG-II): from individual species to whole genera.</title>
        <authorList>
            <person name="Goeker M."/>
        </authorList>
    </citation>
    <scope>NUCLEOTIDE SEQUENCE [LARGE SCALE GENOMIC DNA]</scope>
    <source>
        <strain evidence="1 2">DSM 5822</strain>
    </source>
</reference>
<comment type="caution">
    <text evidence="1">The sequence shown here is derived from an EMBL/GenBank/DDBJ whole genome shotgun (WGS) entry which is preliminary data.</text>
</comment>
<dbReference type="AlphaFoldDB" id="A0A2T5J1W2"/>
<dbReference type="EMBL" id="QAON01000003">
    <property type="protein sequence ID" value="PTQ90432.1"/>
    <property type="molecule type" value="Genomic_DNA"/>
</dbReference>
<dbReference type="Proteomes" id="UP000244223">
    <property type="component" value="Unassembled WGS sequence"/>
</dbReference>
<accession>A0A2T5J1W2</accession>